<keyword evidence="6 12" id="KW-0863">Zinc-finger</keyword>
<accession>A0A6N2BGI4</accession>
<evidence type="ECO:0000256" key="10">
    <source>
        <dbReference type="ARBA" id="ARBA00023136"/>
    </source>
</evidence>
<evidence type="ECO:0000256" key="9">
    <source>
        <dbReference type="ARBA" id="ARBA00022989"/>
    </source>
</evidence>
<evidence type="ECO:0000256" key="4">
    <source>
        <dbReference type="ARBA" id="ARBA00022692"/>
    </source>
</evidence>
<dbReference type="AlphaFoldDB" id="A0A6N2BGI4"/>
<feature type="transmembrane region" description="Helical" evidence="13">
    <location>
        <begin position="12"/>
        <end position="40"/>
    </location>
</feature>
<evidence type="ECO:0000256" key="6">
    <source>
        <dbReference type="ARBA" id="ARBA00022771"/>
    </source>
</evidence>
<dbReference type="PANTHER" id="PTHR45768:SF38">
    <property type="entry name" value="RING-H2 FINGER PROTEIN ATL56-LIKE"/>
    <property type="match status" value="1"/>
</dbReference>
<comment type="subcellular location">
    <subcellularLocation>
        <location evidence="1">Membrane</location>
        <topology evidence="1">Single-pass membrane protein</topology>
    </subcellularLocation>
</comment>
<dbReference type="GO" id="GO:0016020">
    <property type="term" value="C:membrane"/>
    <property type="evidence" value="ECO:0007669"/>
    <property type="project" value="UniProtKB-SubCell"/>
</dbReference>
<evidence type="ECO:0000256" key="8">
    <source>
        <dbReference type="ARBA" id="ARBA00022833"/>
    </source>
</evidence>
<dbReference type="Gene3D" id="3.30.40.10">
    <property type="entry name" value="Zinc/RING finger domain, C3HC4 (zinc finger)"/>
    <property type="match status" value="1"/>
</dbReference>
<feature type="domain" description="RING-type" evidence="14">
    <location>
        <begin position="92"/>
        <end position="134"/>
    </location>
</feature>
<protein>
    <recommendedName>
        <fullName evidence="14">RING-type domain-containing protein</fullName>
    </recommendedName>
</protein>
<proteinExistence type="inferred from homology"/>
<dbReference type="Pfam" id="PF13639">
    <property type="entry name" value="zf-RING_2"/>
    <property type="match status" value="1"/>
</dbReference>
<dbReference type="SUPFAM" id="SSF57850">
    <property type="entry name" value="RING/U-box"/>
    <property type="match status" value="1"/>
</dbReference>
<comment type="similarity">
    <text evidence="11">Belongs to the RING-type zinc finger family. ATL subfamily.</text>
</comment>
<reference evidence="15" key="1">
    <citation type="submission" date="2019-05" db="EMBL/GenBank/DDBJ databases">
        <title>The de novo reference genome and transcriptome assemblies of the wild tomato species Solanum chilense.</title>
        <authorList>
            <person name="Stam R."/>
            <person name="Nosenko T."/>
            <person name="Hoerger A.C."/>
            <person name="Stephan W."/>
            <person name="Seidel M.A."/>
            <person name="Kuhn J.M.M."/>
            <person name="Haberer G."/>
            <person name="Tellier A."/>
        </authorList>
    </citation>
    <scope>NUCLEOTIDE SEQUENCE</scope>
    <source>
        <tissue evidence="15">Mature leaves</tissue>
    </source>
</reference>
<dbReference type="InterPro" id="IPR013083">
    <property type="entry name" value="Znf_RING/FYVE/PHD"/>
</dbReference>
<dbReference type="PANTHER" id="PTHR45768">
    <property type="entry name" value="E3 UBIQUITIN-PROTEIN LIGASE RNF13-LIKE"/>
    <property type="match status" value="1"/>
</dbReference>
<evidence type="ECO:0000256" key="2">
    <source>
        <dbReference type="ARBA" id="ARBA00004906"/>
    </source>
</evidence>
<dbReference type="PROSITE" id="PS50089">
    <property type="entry name" value="ZF_RING_2"/>
    <property type="match status" value="1"/>
</dbReference>
<organism evidence="15">
    <name type="scientific">Solanum chilense</name>
    <name type="common">Tomato</name>
    <name type="synonym">Lycopersicon chilense</name>
    <dbReference type="NCBI Taxonomy" id="4083"/>
    <lineage>
        <taxon>Eukaryota</taxon>
        <taxon>Viridiplantae</taxon>
        <taxon>Streptophyta</taxon>
        <taxon>Embryophyta</taxon>
        <taxon>Tracheophyta</taxon>
        <taxon>Spermatophyta</taxon>
        <taxon>Magnoliopsida</taxon>
        <taxon>eudicotyledons</taxon>
        <taxon>Gunneridae</taxon>
        <taxon>Pentapetalae</taxon>
        <taxon>asterids</taxon>
        <taxon>lamiids</taxon>
        <taxon>Solanales</taxon>
        <taxon>Solanaceae</taxon>
        <taxon>Solanoideae</taxon>
        <taxon>Solaneae</taxon>
        <taxon>Solanum</taxon>
        <taxon>Solanum subgen. Lycopersicon</taxon>
    </lineage>
</organism>
<evidence type="ECO:0000256" key="13">
    <source>
        <dbReference type="SAM" id="Phobius"/>
    </source>
</evidence>
<evidence type="ECO:0000256" key="3">
    <source>
        <dbReference type="ARBA" id="ARBA00022679"/>
    </source>
</evidence>
<dbReference type="GO" id="GO:0008270">
    <property type="term" value="F:zinc ion binding"/>
    <property type="evidence" value="ECO:0007669"/>
    <property type="project" value="UniProtKB-KW"/>
</dbReference>
<evidence type="ECO:0000256" key="11">
    <source>
        <dbReference type="ARBA" id="ARBA00024209"/>
    </source>
</evidence>
<dbReference type="SMART" id="SM00184">
    <property type="entry name" value="RING"/>
    <property type="match status" value="1"/>
</dbReference>
<keyword evidence="3" id="KW-0808">Transferase</keyword>
<keyword evidence="5" id="KW-0479">Metal-binding</keyword>
<evidence type="ECO:0000259" key="14">
    <source>
        <dbReference type="PROSITE" id="PS50089"/>
    </source>
</evidence>
<keyword evidence="4 13" id="KW-0812">Transmembrane</keyword>
<evidence type="ECO:0000256" key="5">
    <source>
        <dbReference type="ARBA" id="ARBA00022723"/>
    </source>
</evidence>
<evidence type="ECO:0000256" key="12">
    <source>
        <dbReference type="PROSITE-ProRule" id="PRU00175"/>
    </source>
</evidence>
<keyword evidence="10 13" id="KW-0472">Membrane</keyword>
<evidence type="ECO:0000313" key="15">
    <source>
        <dbReference type="EMBL" id="TMW93058.1"/>
    </source>
</evidence>
<dbReference type="EMBL" id="RXGB01003124">
    <property type="protein sequence ID" value="TMW93058.1"/>
    <property type="molecule type" value="Genomic_DNA"/>
</dbReference>
<keyword evidence="8" id="KW-0862">Zinc</keyword>
<gene>
    <name evidence="15" type="ORF">EJD97_012244</name>
</gene>
<dbReference type="GO" id="GO:0016740">
    <property type="term" value="F:transferase activity"/>
    <property type="evidence" value="ECO:0007669"/>
    <property type="project" value="UniProtKB-KW"/>
</dbReference>
<sequence>MKNQQVGTATRVIILAMVISVLSLLVLVGVLVLIHICVLVREFNRRSDNINMAERGSTNMSMSMSMSKEDIEKLPCFIFQAKEKGTSTPVDCAICLDNFKVGDKCRMLPQCNHSFHAECIDLWLLKSLYCPICRTSTNILRDYSISAGESSGCTESGQTRQELS</sequence>
<evidence type="ECO:0000256" key="1">
    <source>
        <dbReference type="ARBA" id="ARBA00004167"/>
    </source>
</evidence>
<comment type="caution">
    <text evidence="15">The sequence shown here is derived from an EMBL/GenBank/DDBJ whole genome shotgun (WGS) entry which is preliminary data.</text>
</comment>
<keyword evidence="9 13" id="KW-1133">Transmembrane helix</keyword>
<comment type="pathway">
    <text evidence="2">Protein modification; protein ubiquitination.</text>
</comment>
<name>A0A6N2BGI4_SOLCI</name>
<evidence type="ECO:0000256" key="7">
    <source>
        <dbReference type="ARBA" id="ARBA00022786"/>
    </source>
</evidence>
<dbReference type="InterPro" id="IPR001841">
    <property type="entry name" value="Znf_RING"/>
</dbReference>
<keyword evidence="7" id="KW-0833">Ubl conjugation pathway</keyword>